<comment type="caution">
    <text evidence="2">The sequence shown here is derived from an EMBL/GenBank/DDBJ whole genome shotgun (WGS) entry which is preliminary data.</text>
</comment>
<name>A0AAN8FTS0_TRICO</name>
<evidence type="ECO:0000313" key="2">
    <source>
        <dbReference type="EMBL" id="KAK5976630.1"/>
    </source>
</evidence>
<protein>
    <submittedName>
        <fullName evidence="2">Uncharacterized protein</fullName>
    </submittedName>
</protein>
<reference evidence="2 3" key="1">
    <citation type="submission" date="2019-10" db="EMBL/GenBank/DDBJ databases">
        <title>Assembly and Annotation for the nematode Trichostrongylus colubriformis.</title>
        <authorList>
            <person name="Martin J."/>
        </authorList>
    </citation>
    <scope>NUCLEOTIDE SEQUENCE [LARGE SCALE GENOMIC DNA]</scope>
    <source>
        <strain evidence="2">G859</strain>
        <tissue evidence="2">Whole worm</tissue>
    </source>
</reference>
<gene>
    <name evidence="2" type="ORF">GCK32_001202</name>
</gene>
<dbReference type="Proteomes" id="UP001331761">
    <property type="component" value="Unassembled WGS sequence"/>
</dbReference>
<dbReference type="AlphaFoldDB" id="A0AAN8FTS0"/>
<accession>A0AAN8FTS0</accession>
<keyword evidence="3" id="KW-1185">Reference proteome</keyword>
<proteinExistence type="predicted"/>
<feature type="compositionally biased region" description="Basic residues" evidence="1">
    <location>
        <begin position="208"/>
        <end position="219"/>
    </location>
</feature>
<evidence type="ECO:0000313" key="3">
    <source>
        <dbReference type="Proteomes" id="UP001331761"/>
    </source>
</evidence>
<organism evidence="2 3">
    <name type="scientific">Trichostrongylus colubriformis</name>
    <name type="common">Black scour worm</name>
    <dbReference type="NCBI Taxonomy" id="6319"/>
    <lineage>
        <taxon>Eukaryota</taxon>
        <taxon>Metazoa</taxon>
        <taxon>Ecdysozoa</taxon>
        <taxon>Nematoda</taxon>
        <taxon>Chromadorea</taxon>
        <taxon>Rhabditida</taxon>
        <taxon>Rhabditina</taxon>
        <taxon>Rhabditomorpha</taxon>
        <taxon>Strongyloidea</taxon>
        <taxon>Trichostrongylidae</taxon>
        <taxon>Trichostrongylus</taxon>
    </lineage>
</organism>
<feature type="region of interest" description="Disordered" evidence="1">
    <location>
        <begin position="181"/>
        <end position="219"/>
    </location>
</feature>
<sequence length="314" mass="35733">MKLIKKKFPRDKQMEVNRLEHRSGKTLTLPELLDGLNEVIEELEKLDDYNITSAGTSVHDNSVSLHGSTSPTPKPRYSPDDCCFCHSHNHTSTRCHHFMPASNRRILANTFQLCWKCLRQGHLSRKLDETALVVMEHITIFFACHLTDDHPHPENPIAVVVTVHYQGVPLGVAVVRTAIRTMEGPQEHQPRGNSYSPRRHDSRSPSPYHRHSDRPSRLYHRTVRFRSPVHEHVSPREDSRRHNYARAQERAINIAVDSDDDRGQQLRGQDQCYSSDTVVSTARDPVTTTSLMTVEASALDSKTNVPFPCRLSSS</sequence>
<evidence type="ECO:0000256" key="1">
    <source>
        <dbReference type="SAM" id="MobiDB-lite"/>
    </source>
</evidence>
<dbReference type="EMBL" id="WIXE01011609">
    <property type="protein sequence ID" value="KAK5976630.1"/>
    <property type="molecule type" value="Genomic_DNA"/>
</dbReference>